<sequence>MKLDASASGVFPIAPTPFHADGRIDEASIDRLIERYLAAGADGVTVLGILGEAPKLEPEESLAITTRFIEGFGARPVIVGVSAPGFAAMRSLAHAAMERGAAGVMIAPLPSLRTDEQIVGYFRQAVEAIGADIPFVLQDYPLTLTVQMTPSVIRRIVEENPSCVMLKHEDWPGLEKISALRAFQKEGSMRELSILTGNGGLFLDFEMERGADGAMTGYAFPEMLTAVVRLQKEGRRDDAHDLFDAHLPLLRYEQQPGVGLAVRKYVLMRRGTLACDAQRRPGSTLSATARAEVDYLLRRLDQRSERLASWLAAS</sequence>
<gene>
    <name evidence="5" type="ordered locus">Snov_1921</name>
</gene>
<dbReference type="AlphaFoldDB" id="D6ZZ88"/>
<comment type="similarity">
    <text evidence="1 3">Belongs to the DapA family.</text>
</comment>
<keyword evidence="2 3" id="KW-0456">Lyase</keyword>
<dbReference type="Pfam" id="PF00701">
    <property type="entry name" value="DHDPS"/>
    <property type="match status" value="1"/>
</dbReference>
<evidence type="ECO:0000256" key="2">
    <source>
        <dbReference type="ARBA" id="ARBA00023239"/>
    </source>
</evidence>
<dbReference type="GO" id="GO:0008840">
    <property type="term" value="F:4-hydroxy-tetrahydrodipicolinate synthase activity"/>
    <property type="evidence" value="ECO:0007669"/>
    <property type="project" value="TreeGrafter"/>
</dbReference>
<dbReference type="HOGENOM" id="CLU_049343_4_0_5"/>
<organism evidence="5 6">
    <name type="scientific">Ancylobacter novellus (strain ATCC 8093 / DSM 506 / JCM 20403 / CCM 1077 / IAM 12100 / NBRC 12443 / NCIMB 10456)</name>
    <name type="common">Starkeya novella</name>
    <dbReference type="NCBI Taxonomy" id="639283"/>
    <lineage>
        <taxon>Bacteria</taxon>
        <taxon>Pseudomonadati</taxon>
        <taxon>Pseudomonadota</taxon>
        <taxon>Alphaproteobacteria</taxon>
        <taxon>Hyphomicrobiales</taxon>
        <taxon>Xanthobacteraceae</taxon>
        <taxon>Ancylobacter</taxon>
    </lineage>
</organism>
<dbReference type="KEGG" id="sno:Snov_1921"/>
<reference evidence="5 6" key="1">
    <citation type="journal article" date="2012" name="Stand. Genomic Sci.">
        <title>Complete genome sequence of the facultatively chemolithoautotrophic and methylotrophic alpha Proteobacterium Starkeya novella type strain (ATCC 8093(T)).</title>
        <authorList>
            <person name="Kappler U."/>
            <person name="Davenport K."/>
            <person name="Beatson S."/>
            <person name="Lucas S."/>
            <person name="Lapidus A."/>
            <person name="Copeland A."/>
            <person name="Berry K.W."/>
            <person name="Glavina Del Rio T."/>
            <person name="Hammon N."/>
            <person name="Dalin E."/>
            <person name="Tice H."/>
            <person name="Pitluck S."/>
            <person name="Richardson P."/>
            <person name="Bruce D."/>
            <person name="Goodwin L.A."/>
            <person name="Han C."/>
            <person name="Tapia R."/>
            <person name="Detter J.C."/>
            <person name="Chang Y.J."/>
            <person name="Jeffries C.D."/>
            <person name="Land M."/>
            <person name="Hauser L."/>
            <person name="Kyrpides N.C."/>
            <person name="Goker M."/>
            <person name="Ivanova N."/>
            <person name="Klenk H.P."/>
            <person name="Woyke T."/>
        </authorList>
    </citation>
    <scope>NUCLEOTIDE SEQUENCE [LARGE SCALE GENOMIC DNA]</scope>
    <source>
        <strain evidence="6">ATCC 8093 / DSM 506 / JCM 20403 / CCM 1077 / IAM 12100 / NBRC 12443 / NCIMB 10456</strain>
    </source>
</reference>
<accession>D6ZZ88</accession>
<dbReference type="InterPro" id="IPR002220">
    <property type="entry name" value="DapA-like"/>
</dbReference>
<dbReference type="InterPro" id="IPR013785">
    <property type="entry name" value="Aldolase_TIM"/>
</dbReference>
<dbReference type="SMART" id="SM01130">
    <property type="entry name" value="DHDPS"/>
    <property type="match status" value="1"/>
</dbReference>
<evidence type="ECO:0000313" key="6">
    <source>
        <dbReference type="Proteomes" id="UP000006633"/>
    </source>
</evidence>
<evidence type="ECO:0000256" key="4">
    <source>
        <dbReference type="PIRSR" id="PIRSR001365-2"/>
    </source>
</evidence>
<dbReference type="PANTHER" id="PTHR12128">
    <property type="entry name" value="DIHYDRODIPICOLINATE SYNTHASE"/>
    <property type="match status" value="1"/>
</dbReference>
<keyword evidence="6" id="KW-1185">Reference proteome</keyword>
<dbReference type="GO" id="GO:0005829">
    <property type="term" value="C:cytosol"/>
    <property type="evidence" value="ECO:0007669"/>
    <property type="project" value="TreeGrafter"/>
</dbReference>
<dbReference type="Proteomes" id="UP000006633">
    <property type="component" value="Chromosome"/>
</dbReference>
<name>D6ZZ88_ANCN5</name>
<dbReference type="Gene3D" id="3.20.20.70">
    <property type="entry name" value="Aldolase class I"/>
    <property type="match status" value="1"/>
</dbReference>
<dbReference type="PANTHER" id="PTHR12128:SF66">
    <property type="entry name" value="4-HYDROXY-2-OXOGLUTARATE ALDOLASE, MITOCHONDRIAL"/>
    <property type="match status" value="1"/>
</dbReference>
<feature type="binding site" evidence="4">
    <location>
        <position position="215"/>
    </location>
    <ligand>
        <name>pyruvate</name>
        <dbReference type="ChEBI" id="CHEBI:15361"/>
    </ligand>
</feature>
<evidence type="ECO:0000256" key="3">
    <source>
        <dbReference type="PIRNR" id="PIRNR001365"/>
    </source>
</evidence>
<dbReference type="SUPFAM" id="SSF51569">
    <property type="entry name" value="Aldolase"/>
    <property type="match status" value="1"/>
</dbReference>
<dbReference type="RefSeq" id="WP_013166728.1">
    <property type="nucleotide sequence ID" value="NC_014217.1"/>
</dbReference>
<dbReference type="CDD" id="cd00408">
    <property type="entry name" value="DHDPS-like"/>
    <property type="match status" value="1"/>
</dbReference>
<dbReference type="eggNOG" id="COG0329">
    <property type="taxonomic scope" value="Bacteria"/>
</dbReference>
<dbReference type="OrthoDB" id="9796205at2"/>
<evidence type="ECO:0000256" key="1">
    <source>
        <dbReference type="ARBA" id="ARBA00007592"/>
    </source>
</evidence>
<dbReference type="EMBL" id="CP002026">
    <property type="protein sequence ID" value="ADH89224.1"/>
    <property type="molecule type" value="Genomic_DNA"/>
</dbReference>
<proteinExistence type="inferred from homology"/>
<dbReference type="STRING" id="639283.Snov_1921"/>
<protein>
    <submittedName>
        <fullName evidence="5">Dihydrodipicolinate synthetase</fullName>
    </submittedName>
</protein>
<dbReference type="PIRSF" id="PIRSF001365">
    <property type="entry name" value="DHDPS"/>
    <property type="match status" value="1"/>
</dbReference>
<evidence type="ECO:0000313" key="5">
    <source>
        <dbReference type="EMBL" id="ADH89224.1"/>
    </source>
</evidence>